<keyword evidence="3" id="KW-1185">Reference proteome</keyword>
<feature type="region of interest" description="Disordered" evidence="1">
    <location>
        <begin position="238"/>
        <end position="272"/>
    </location>
</feature>
<evidence type="ECO:0000313" key="2">
    <source>
        <dbReference type="EMBL" id="PRH81113.1"/>
    </source>
</evidence>
<proteinExistence type="predicted"/>
<dbReference type="RefSeq" id="WP_105866823.1">
    <property type="nucleotide sequence ID" value="NZ_PVLV01000006.1"/>
</dbReference>
<dbReference type="AlphaFoldDB" id="A0A2S9Q3C5"/>
<comment type="caution">
    <text evidence="2">The sequence shown here is derived from an EMBL/GenBank/DDBJ whole genome shotgun (WGS) entry which is preliminary data.</text>
</comment>
<evidence type="ECO:0008006" key="4">
    <source>
        <dbReference type="Google" id="ProtNLM"/>
    </source>
</evidence>
<dbReference type="Proteomes" id="UP000239322">
    <property type="component" value="Unassembled WGS sequence"/>
</dbReference>
<reference evidence="2 3" key="1">
    <citation type="submission" date="2018-03" db="EMBL/GenBank/DDBJ databases">
        <title>Novel Streptomyces sp. from soil.</title>
        <authorList>
            <person name="Tan G.Y.A."/>
            <person name="Lee Z.Y."/>
        </authorList>
    </citation>
    <scope>NUCLEOTIDE SEQUENCE [LARGE SCALE GENOMIC DNA]</scope>
    <source>
        <strain evidence="2 3">ST5x</strain>
    </source>
</reference>
<sequence length="649" mass="67715">MPTPREPSPKVPADRRPGVEEAEAVLVEHYGRLVRLAHLVLPPALGRHRRVVTAHTVVQDALPRTPAAPRPQDGDAAGDGYVWIRERVLRTALRHERRRRARPYPRLPVVLGLRLSPHAGGAGELALSRALAGVPAAARAALALRLLEGLADDETSAVLAAAGVADPNAALAAAAGLPGLSDGSARVLLAADEFDPSRVQLHPTDLLRRRHRARAAATAAVALLFAASTLTAALVTSDRDRTADDAKPAAPAQPAGSSYRSDPATLRSAPAGKWADTTRLDLTAWPARGARRGDRALLGRALRAWAGSGEAKITTAPGASAAAPTSPPQLLYAADVDGLAVVLLLDAATDRVARYTEPSAGARPALAVARSDDAGVTTAAALVLTRDPGRARYLLAPWIAESGTRDLLRPAERTRPLTPVDGVTPPVPVPSDGRSCASWPVLSLRSSELIVEKHAFLVTDLGELAPAHLTHTPSPDTGTPSRQPREVTGRTALESWARSACLLADLRGDGVRAVNDWVYARQTLPDGAGTATWVCTRADTWRGPGGVRVQFQPPAAAGPPRPGTVVAEREDTAACSRFGQHVVAGARWRSPGGQWYALAAGSRHIVRIRLTGGVSAQAPGPVAAVRAAPATPVRVTAVQSDGATLAPPG</sequence>
<evidence type="ECO:0000313" key="3">
    <source>
        <dbReference type="Proteomes" id="UP000239322"/>
    </source>
</evidence>
<gene>
    <name evidence="2" type="ORF">C6N75_00495</name>
</gene>
<evidence type="ECO:0000256" key="1">
    <source>
        <dbReference type="SAM" id="MobiDB-lite"/>
    </source>
</evidence>
<protein>
    <recommendedName>
        <fullName evidence="4">DNA-directed RNA polymerase specialized sigma24 family protein</fullName>
    </recommendedName>
</protein>
<name>A0A2S9Q3C5_9ACTN</name>
<dbReference type="EMBL" id="PVLV01000006">
    <property type="protein sequence ID" value="PRH81113.1"/>
    <property type="molecule type" value="Genomic_DNA"/>
</dbReference>
<accession>A0A2S9Q3C5</accession>
<feature type="compositionally biased region" description="Basic and acidic residues" evidence="1">
    <location>
        <begin position="238"/>
        <end position="247"/>
    </location>
</feature>
<dbReference type="OrthoDB" id="3932808at2"/>
<organism evidence="2 3">
    <name type="scientific">Streptomyces solincola</name>
    <dbReference type="NCBI Taxonomy" id="2100817"/>
    <lineage>
        <taxon>Bacteria</taxon>
        <taxon>Bacillati</taxon>
        <taxon>Actinomycetota</taxon>
        <taxon>Actinomycetes</taxon>
        <taxon>Kitasatosporales</taxon>
        <taxon>Streptomycetaceae</taxon>
        <taxon>Streptomyces</taxon>
    </lineage>
</organism>